<accession>A0ACB8WLS0</accession>
<protein>
    <submittedName>
        <fullName evidence="1">Uncharacterized protein</fullName>
    </submittedName>
</protein>
<dbReference type="Proteomes" id="UP000831701">
    <property type="component" value="Chromosome 8"/>
</dbReference>
<keyword evidence="2" id="KW-1185">Reference proteome</keyword>
<reference evidence="1" key="1">
    <citation type="submission" date="2022-04" db="EMBL/GenBank/DDBJ databases">
        <title>Jade perch genome.</title>
        <authorList>
            <person name="Chao B."/>
        </authorList>
    </citation>
    <scope>NUCLEOTIDE SEQUENCE</scope>
    <source>
        <strain evidence="1">CB-2022</strain>
    </source>
</reference>
<comment type="caution">
    <text evidence="1">The sequence shown here is derived from an EMBL/GenBank/DDBJ whole genome shotgun (WGS) entry which is preliminary data.</text>
</comment>
<dbReference type="EMBL" id="CM041538">
    <property type="protein sequence ID" value="KAI3368620.1"/>
    <property type="molecule type" value="Genomic_DNA"/>
</dbReference>
<evidence type="ECO:0000313" key="2">
    <source>
        <dbReference type="Proteomes" id="UP000831701"/>
    </source>
</evidence>
<name>A0ACB8WLS0_9TELE</name>
<sequence length="484" mass="54194">MPLNSCTLAADSGWNEVAISDAFVSGLNEEIKDHLAPMELAGNFESLVDMATRIDNRLQERERERRQQIRRSSESQGALRGFLGIQEINPVIYPGASAICCSRGTHAARQGKVGSRGMSPEVERGSLFLLRQTSGPRSTGELIPNPSDYPDISKVPPCYHDLKEVFNKAKATSLPPHHEWDCAIDLLPGAPIPKARLYSVSGPERKAMEEYIEASLRSGIIRPSPAGAGFFFVATHQRHVRQVLIRLLENQLYAKAEKCDFHASSVTFLGYVITANNISMDPAKVSAVTNWPPLTTRKKVQQFLGFANFYRRFIRNFSAVAASLHALTSVKSVFQWTSKAEEAFQRLKRLFTTAPVLTVPDPALQFVVEVDASNEGVGAVLSQRSATDNRIHPCAFLSRKLTPAERNYDVGNKELLAIKVALEEWRHWLEGAEQPFIVWTDHKNLQYLKSAKRLNSRQARWALFFSRFRFTLSLVQAGVTEWQA</sequence>
<gene>
    <name evidence="1" type="ORF">L3Q82_025630</name>
</gene>
<evidence type="ECO:0000313" key="1">
    <source>
        <dbReference type="EMBL" id="KAI3368620.1"/>
    </source>
</evidence>
<proteinExistence type="predicted"/>
<organism evidence="1 2">
    <name type="scientific">Scortum barcoo</name>
    <name type="common">barcoo grunter</name>
    <dbReference type="NCBI Taxonomy" id="214431"/>
    <lineage>
        <taxon>Eukaryota</taxon>
        <taxon>Metazoa</taxon>
        <taxon>Chordata</taxon>
        <taxon>Craniata</taxon>
        <taxon>Vertebrata</taxon>
        <taxon>Euteleostomi</taxon>
        <taxon>Actinopterygii</taxon>
        <taxon>Neopterygii</taxon>
        <taxon>Teleostei</taxon>
        <taxon>Neoteleostei</taxon>
        <taxon>Acanthomorphata</taxon>
        <taxon>Eupercaria</taxon>
        <taxon>Centrarchiformes</taxon>
        <taxon>Terapontoidei</taxon>
        <taxon>Terapontidae</taxon>
        <taxon>Scortum</taxon>
    </lineage>
</organism>